<organism evidence="1 2">
    <name type="scientific">Batillaria attramentaria</name>
    <dbReference type="NCBI Taxonomy" id="370345"/>
    <lineage>
        <taxon>Eukaryota</taxon>
        <taxon>Metazoa</taxon>
        <taxon>Spiralia</taxon>
        <taxon>Lophotrochozoa</taxon>
        <taxon>Mollusca</taxon>
        <taxon>Gastropoda</taxon>
        <taxon>Caenogastropoda</taxon>
        <taxon>Sorbeoconcha</taxon>
        <taxon>Cerithioidea</taxon>
        <taxon>Batillariidae</taxon>
        <taxon>Batillaria</taxon>
    </lineage>
</organism>
<dbReference type="AlphaFoldDB" id="A0ABD0LGA1"/>
<proteinExistence type="predicted"/>
<evidence type="ECO:0000313" key="1">
    <source>
        <dbReference type="EMBL" id="KAK7498385.1"/>
    </source>
</evidence>
<feature type="non-terminal residue" evidence="1">
    <location>
        <position position="1"/>
    </location>
</feature>
<sequence length="64" mass="6951">GQTLGMVFSSRSTAAFLSIAPNSESVCLRGSTLLVTIAGFKESFNGWRHFEKCLNREIGAYGHV</sequence>
<dbReference type="Proteomes" id="UP001519460">
    <property type="component" value="Unassembled WGS sequence"/>
</dbReference>
<keyword evidence="2" id="KW-1185">Reference proteome</keyword>
<comment type="caution">
    <text evidence="1">The sequence shown here is derived from an EMBL/GenBank/DDBJ whole genome shotgun (WGS) entry which is preliminary data.</text>
</comment>
<dbReference type="EMBL" id="JACVVK020000051">
    <property type="protein sequence ID" value="KAK7498385.1"/>
    <property type="molecule type" value="Genomic_DNA"/>
</dbReference>
<evidence type="ECO:0000313" key="2">
    <source>
        <dbReference type="Proteomes" id="UP001519460"/>
    </source>
</evidence>
<accession>A0ABD0LGA1</accession>
<protein>
    <submittedName>
        <fullName evidence="1">Uncharacterized protein</fullName>
    </submittedName>
</protein>
<reference evidence="1 2" key="1">
    <citation type="journal article" date="2023" name="Sci. Data">
        <title>Genome assembly of the Korean intertidal mud-creeper Batillaria attramentaria.</title>
        <authorList>
            <person name="Patra A.K."/>
            <person name="Ho P.T."/>
            <person name="Jun S."/>
            <person name="Lee S.J."/>
            <person name="Kim Y."/>
            <person name="Won Y.J."/>
        </authorList>
    </citation>
    <scope>NUCLEOTIDE SEQUENCE [LARGE SCALE GENOMIC DNA]</scope>
    <source>
        <strain evidence="1">Wonlab-2016</strain>
    </source>
</reference>
<name>A0ABD0LGA1_9CAEN</name>
<gene>
    <name evidence="1" type="ORF">BaRGS_00010339</name>
</gene>